<gene>
    <name evidence="2" type="ORF">DM860_012901</name>
</gene>
<dbReference type="Pfam" id="PF02519">
    <property type="entry name" value="Auxin_inducible"/>
    <property type="match status" value="1"/>
</dbReference>
<sequence length="63" mass="7126">MDLTAAGGGRQGAPKGHFVVYVGEEMWRCVLPTTYLRNPSMLRLLEDAAEEYGFCRRRKGSNY</sequence>
<reference evidence="2 3" key="1">
    <citation type="submission" date="2018-06" db="EMBL/GenBank/DDBJ databases">
        <title>The Genome of Cuscuta australis (Dodder) Provides Insight into the Evolution of Plant Parasitism.</title>
        <authorList>
            <person name="Liu H."/>
        </authorList>
    </citation>
    <scope>NUCLEOTIDE SEQUENCE [LARGE SCALE GENOMIC DNA]</scope>
    <source>
        <strain evidence="3">cv. Yunnan</strain>
        <tissue evidence="2">Vines</tissue>
    </source>
</reference>
<evidence type="ECO:0000313" key="3">
    <source>
        <dbReference type="Proteomes" id="UP000249390"/>
    </source>
</evidence>
<keyword evidence="3" id="KW-1185">Reference proteome</keyword>
<name>A0A328DYA6_9ASTE</name>
<dbReference type="GO" id="GO:0009733">
    <property type="term" value="P:response to auxin"/>
    <property type="evidence" value="ECO:0007669"/>
    <property type="project" value="InterPro"/>
</dbReference>
<protein>
    <recommendedName>
        <fullName evidence="4">Auxin-responsive protein</fullName>
    </recommendedName>
</protein>
<dbReference type="PANTHER" id="PTHR31374:SF281">
    <property type="entry name" value="INDOLE-3-ACETIC ACID-INDUCED PROTEIN ARG7-LIKE"/>
    <property type="match status" value="1"/>
</dbReference>
<dbReference type="PANTHER" id="PTHR31374">
    <property type="entry name" value="AUXIN-INDUCED PROTEIN-LIKE-RELATED"/>
    <property type="match status" value="1"/>
</dbReference>
<dbReference type="EMBL" id="NQVE01000082">
    <property type="protein sequence ID" value="RAL49468.1"/>
    <property type="molecule type" value="Genomic_DNA"/>
</dbReference>
<dbReference type="AlphaFoldDB" id="A0A328DYA6"/>
<dbReference type="InterPro" id="IPR003676">
    <property type="entry name" value="SAUR_fam"/>
</dbReference>
<dbReference type="Proteomes" id="UP000249390">
    <property type="component" value="Unassembled WGS sequence"/>
</dbReference>
<proteinExistence type="inferred from homology"/>
<evidence type="ECO:0008006" key="4">
    <source>
        <dbReference type="Google" id="ProtNLM"/>
    </source>
</evidence>
<accession>A0A328DYA6</accession>
<comment type="caution">
    <text evidence="2">The sequence shown here is derived from an EMBL/GenBank/DDBJ whole genome shotgun (WGS) entry which is preliminary data.</text>
</comment>
<evidence type="ECO:0000256" key="1">
    <source>
        <dbReference type="ARBA" id="ARBA00006974"/>
    </source>
</evidence>
<evidence type="ECO:0000313" key="2">
    <source>
        <dbReference type="EMBL" id="RAL49468.1"/>
    </source>
</evidence>
<organism evidence="2 3">
    <name type="scientific">Cuscuta australis</name>
    <dbReference type="NCBI Taxonomy" id="267555"/>
    <lineage>
        <taxon>Eukaryota</taxon>
        <taxon>Viridiplantae</taxon>
        <taxon>Streptophyta</taxon>
        <taxon>Embryophyta</taxon>
        <taxon>Tracheophyta</taxon>
        <taxon>Spermatophyta</taxon>
        <taxon>Magnoliopsida</taxon>
        <taxon>eudicotyledons</taxon>
        <taxon>Gunneridae</taxon>
        <taxon>Pentapetalae</taxon>
        <taxon>asterids</taxon>
        <taxon>lamiids</taxon>
        <taxon>Solanales</taxon>
        <taxon>Convolvulaceae</taxon>
        <taxon>Cuscuteae</taxon>
        <taxon>Cuscuta</taxon>
        <taxon>Cuscuta subgen. Grammica</taxon>
        <taxon>Cuscuta sect. Cleistogrammica</taxon>
    </lineage>
</organism>
<comment type="similarity">
    <text evidence="1">Belongs to the ARG7 family.</text>
</comment>